<gene>
    <name evidence="2" type="ORF">KEG57_41870</name>
</gene>
<evidence type="ECO:0000313" key="2">
    <source>
        <dbReference type="EMBL" id="MDC3987090.1"/>
    </source>
</evidence>
<dbReference type="AlphaFoldDB" id="A0A9X3XD44"/>
<name>A0A9X3XD44_9BACT</name>
<organism evidence="2 3">
    <name type="scientific">Polyangium jinanense</name>
    <dbReference type="NCBI Taxonomy" id="2829994"/>
    <lineage>
        <taxon>Bacteria</taxon>
        <taxon>Pseudomonadati</taxon>
        <taxon>Myxococcota</taxon>
        <taxon>Polyangia</taxon>
        <taxon>Polyangiales</taxon>
        <taxon>Polyangiaceae</taxon>
        <taxon>Polyangium</taxon>
    </lineage>
</organism>
<proteinExistence type="predicted"/>
<keyword evidence="3" id="KW-1185">Reference proteome</keyword>
<evidence type="ECO:0000313" key="3">
    <source>
        <dbReference type="Proteomes" id="UP001151081"/>
    </source>
</evidence>
<feature type="signal peptide" evidence="1">
    <location>
        <begin position="1"/>
        <end position="31"/>
    </location>
</feature>
<evidence type="ECO:0000256" key="1">
    <source>
        <dbReference type="SAM" id="SignalP"/>
    </source>
</evidence>
<reference evidence="2 3" key="1">
    <citation type="submission" date="2021-04" db="EMBL/GenBank/DDBJ databases">
        <title>Genome analysis of Polyangium sp.</title>
        <authorList>
            <person name="Li Y."/>
            <person name="Wang J."/>
        </authorList>
    </citation>
    <scope>NUCLEOTIDE SEQUENCE [LARGE SCALE GENOMIC DNA]</scope>
    <source>
        <strain evidence="2 3">SDU14</strain>
    </source>
</reference>
<dbReference type="Proteomes" id="UP001151081">
    <property type="component" value="Unassembled WGS sequence"/>
</dbReference>
<dbReference type="EMBL" id="JAGTJJ010000047">
    <property type="protein sequence ID" value="MDC3987090.1"/>
    <property type="molecule type" value="Genomic_DNA"/>
</dbReference>
<keyword evidence="1" id="KW-0732">Signal</keyword>
<protein>
    <recommendedName>
        <fullName evidence="4">Secreted protein</fullName>
    </recommendedName>
</protein>
<dbReference type="RefSeq" id="WP_272422307.1">
    <property type="nucleotide sequence ID" value="NZ_JAGTJJ010000047.1"/>
</dbReference>
<comment type="caution">
    <text evidence="2">The sequence shown here is derived from an EMBL/GenBank/DDBJ whole genome shotgun (WGS) entry which is preliminary data.</text>
</comment>
<accession>A0A9X3XD44</accession>
<evidence type="ECO:0008006" key="4">
    <source>
        <dbReference type="Google" id="ProtNLM"/>
    </source>
</evidence>
<feature type="chain" id="PRO_5040895046" description="Secreted protein" evidence="1">
    <location>
        <begin position="32"/>
        <end position="114"/>
    </location>
</feature>
<sequence length="114" mass="11757">MSIHSMSRILKTGFGLALVASFAMMSGSALAHPSRDGAAAEEGTTGEAASAIDTGIFRCTLGSGSVMGSLLVRPDETCRRFTTTLAGASNRYCPQGACVSCYSLARDIGCILEN</sequence>